<comment type="subcellular location">
    <subcellularLocation>
        <location evidence="1">Membrane</location>
        <topology evidence="1">Multi-pass membrane protein</topology>
    </subcellularLocation>
</comment>
<comment type="caution">
    <text evidence="6">The sequence shown here is derived from an EMBL/GenBank/DDBJ whole genome shotgun (WGS) entry which is preliminary data.</text>
</comment>
<dbReference type="InterPro" id="IPR032808">
    <property type="entry name" value="DoxX"/>
</dbReference>
<keyword evidence="2 5" id="KW-0812">Transmembrane</keyword>
<dbReference type="AlphaFoldDB" id="A0A226H6T7"/>
<organism evidence="6 7">
    <name type="scientific">Flavobacterium hercynium</name>
    <dbReference type="NCBI Taxonomy" id="387094"/>
    <lineage>
        <taxon>Bacteria</taxon>
        <taxon>Pseudomonadati</taxon>
        <taxon>Bacteroidota</taxon>
        <taxon>Flavobacteriia</taxon>
        <taxon>Flavobacteriales</taxon>
        <taxon>Flavobacteriaceae</taxon>
        <taxon>Flavobacterium</taxon>
    </lineage>
</organism>
<reference evidence="6 7" key="1">
    <citation type="submission" date="2016-11" db="EMBL/GenBank/DDBJ databases">
        <title>Whole genomes of Flavobacteriaceae.</title>
        <authorList>
            <person name="Stine C."/>
            <person name="Li C."/>
            <person name="Tadesse D."/>
        </authorList>
    </citation>
    <scope>NUCLEOTIDE SEQUENCE [LARGE SCALE GENOMIC DNA]</scope>
    <source>
        <strain evidence="6 7">DSM 18292</strain>
    </source>
</reference>
<feature type="transmembrane region" description="Helical" evidence="5">
    <location>
        <begin position="7"/>
        <end position="29"/>
    </location>
</feature>
<evidence type="ECO:0000256" key="3">
    <source>
        <dbReference type="ARBA" id="ARBA00022989"/>
    </source>
</evidence>
<evidence type="ECO:0000256" key="1">
    <source>
        <dbReference type="ARBA" id="ARBA00004141"/>
    </source>
</evidence>
<evidence type="ECO:0000256" key="4">
    <source>
        <dbReference type="ARBA" id="ARBA00023136"/>
    </source>
</evidence>
<sequence>MKIEIVTFWIFKLIAAGILLHTLFFKFFAIKENVYIFSALGIEMDGIICLSLLELLIAILILIPTTTISGAILGSIMMIGAIISHLWVFGIEIQNDNGFLFVRAVITLICCQRLLFFTKNKLFEILKLRYACY</sequence>
<gene>
    <name evidence="6" type="ORF">B0A66_14055</name>
</gene>
<evidence type="ECO:0000256" key="5">
    <source>
        <dbReference type="SAM" id="Phobius"/>
    </source>
</evidence>
<keyword evidence="4 5" id="KW-0472">Membrane</keyword>
<keyword evidence="3 5" id="KW-1133">Transmembrane helix</keyword>
<dbReference type="Pfam" id="PF13564">
    <property type="entry name" value="DoxX_2"/>
    <property type="match status" value="1"/>
</dbReference>
<name>A0A226H6T7_9FLAO</name>
<dbReference type="RefSeq" id="WP_089050490.1">
    <property type="nucleotide sequence ID" value="NZ_FXTV01000020.1"/>
</dbReference>
<proteinExistence type="predicted"/>
<keyword evidence="7" id="KW-1185">Reference proteome</keyword>
<dbReference type="GO" id="GO:0016020">
    <property type="term" value="C:membrane"/>
    <property type="evidence" value="ECO:0007669"/>
    <property type="project" value="UniProtKB-SubCell"/>
</dbReference>
<protein>
    <submittedName>
        <fullName evidence="6">DoxX family protein</fullName>
    </submittedName>
</protein>
<evidence type="ECO:0000313" key="6">
    <source>
        <dbReference type="EMBL" id="OXA89548.1"/>
    </source>
</evidence>
<dbReference type="EMBL" id="MUGW01000027">
    <property type="protein sequence ID" value="OXA89548.1"/>
    <property type="molecule type" value="Genomic_DNA"/>
</dbReference>
<accession>A0A226H6T7</accession>
<feature type="transmembrane region" description="Helical" evidence="5">
    <location>
        <begin position="35"/>
        <end position="63"/>
    </location>
</feature>
<evidence type="ECO:0000313" key="7">
    <source>
        <dbReference type="Proteomes" id="UP000198345"/>
    </source>
</evidence>
<dbReference type="OrthoDB" id="8161897at2"/>
<feature type="transmembrane region" description="Helical" evidence="5">
    <location>
        <begin position="70"/>
        <end position="88"/>
    </location>
</feature>
<feature type="transmembrane region" description="Helical" evidence="5">
    <location>
        <begin position="100"/>
        <end position="118"/>
    </location>
</feature>
<dbReference type="Proteomes" id="UP000198345">
    <property type="component" value="Unassembled WGS sequence"/>
</dbReference>
<evidence type="ECO:0000256" key="2">
    <source>
        <dbReference type="ARBA" id="ARBA00022692"/>
    </source>
</evidence>